<sequence>MTGSGTHTTGPHPTGPRDCGCGCGASPTATAPAALAPTAGFRAGGPVRPVFFAGQLLTEDDLGGLATWTTGRVRVHNRLRYVSADGYGAVLCGLSVGCDSCARGTVRVGEGHAVDGAGNDIPVRCAEDVDVVALAREFRATGGGCPDPCPPGPERTYGLFLRYEEEFAEPAAPYDPGDGCATVACVPTRVREGHRYSVGCVPEPPRDRLCALLRRRFGDDRGFLAACESDTTRPSADDLTDWLTARLDVNGDLCDRGPLALLCDVPAKPPGNGVQHNRLRKVYAWRAFEAYLRSAVRSLVVVPCPSGCVPEVLIGEVTLDGCDVVRAVPAGRRGAHLPDPAEQRWRSGLARLLAHEVGTADLLVFLLDLLDLTGCLPRPTTET</sequence>
<comment type="caution">
    <text evidence="1">The sequence shown here is derived from an EMBL/GenBank/DDBJ whole genome shotgun (WGS) entry which is preliminary data.</text>
</comment>
<proteinExistence type="predicted"/>
<keyword evidence="2" id="KW-1185">Reference proteome</keyword>
<dbReference type="EMBL" id="BDQI01000001">
    <property type="protein sequence ID" value="GAX48810.1"/>
    <property type="molecule type" value="Genomic_DNA"/>
</dbReference>
<dbReference type="STRING" id="1963.AQJ27_04515"/>
<reference evidence="2" key="1">
    <citation type="submission" date="2017-05" db="EMBL/GenBank/DDBJ databases">
        <title>Streptomyces olivochromogenes NBRC 3561 whole genome shotgun sequence.</title>
        <authorList>
            <person name="Dohra H."/>
            <person name="Kodani S."/>
        </authorList>
    </citation>
    <scope>NUCLEOTIDE SEQUENCE [LARGE SCALE GENOMIC DNA]</scope>
    <source>
        <strain evidence="2">NBRC 3561</strain>
    </source>
</reference>
<evidence type="ECO:0000313" key="1">
    <source>
        <dbReference type="EMBL" id="GAX48810.1"/>
    </source>
</evidence>
<dbReference type="Proteomes" id="UP000217446">
    <property type="component" value="Unassembled WGS sequence"/>
</dbReference>
<accession>A0A250V4B3</accession>
<organism evidence="1 2">
    <name type="scientific">Streptomyces olivochromogenes</name>
    <dbReference type="NCBI Taxonomy" id="1963"/>
    <lineage>
        <taxon>Bacteria</taxon>
        <taxon>Bacillati</taxon>
        <taxon>Actinomycetota</taxon>
        <taxon>Actinomycetes</taxon>
        <taxon>Kitasatosporales</taxon>
        <taxon>Streptomycetaceae</taxon>
        <taxon>Streptomyces</taxon>
    </lineage>
</organism>
<gene>
    <name evidence="1" type="ORF">SO3561_00292</name>
</gene>
<name>A0A250V4B3_STROL</name>
<evidence type="ECO:0000313" key="2">
    <source>
        <dbReference type="Proteomes" id="UP000217446"/>
    </source>
</evidence>
<dbReference type="RefSeq" id="WP_067361855.1">
    <property type="nucleotide sequence ID" value="NZ_BDQI01000001.1"/>
</dbReference>
<dbReference type="AlphaFoldDB" id="A0A250V4B3"/>
<protein>
    <submittedName>
        <fullName evidence="1">Uncharacterized protein</fullName>
    </submittedName>
</protein>